<feature type="domain" description="Cell envelope-related transcriptional attenuator" evidence="2">
    <location>
        <begin position="112"/>
        <end position="205"/>
    </location>
</feature>
<protein>
    <recommendedName>
        <fullName evidence="2">Cell envelope-related transcriptional attenuator domain-containing protein</fullName>
    </recommendedName>
</protein>
<reference evidence="4" key="1">
    <citation type="journal article" date="2019" name="Int. J. Syst. Evol. Microbiol.">
        <title>The Global Catalogue of Microorganisms (GCM) 10K type strain sequencing project: providing services to taxonomists for standard genome sequencing and annotation.</title>
        <authorList>
            <consortium name="The Broad Institute Genomics Platform"/>
            <consortium name="The Broad Institute Genome Sequencing Center for Infectious Disease"/>
            <person name="Wu L."/>
            <person name="Ma J."/>
        </authorList>
    </citation>
    <scope>NUCLEOTIDE SEQUENCE [LARGE SCALE GENOMIC DNA]</scope>
    <source>
        <strain evidence="4">JCM 17458</strain>
    </source>
</reference>
<dbReference type="RefSeq" id="WP_236865577.1">
    <property type="nucleotide sequence ID" value="NZ_BAABAZ010000004.1"/>
</dbReference>
<evidence type="ECO:0000256" key="1">
    <source>
        <dbReference type="ARBA" id="ARBA00006068"/>
    </source>
</evidence>
<comment type="similarity">
    <text evidence="1">Belongs to the LytR/CpsA/Psr (LCP) family.</text>
</comment>
<dbReference type="Pfam" id="PF03816">
    <property type="entry name" value="LytR_cpsA_psr"/>
    <property type="match status" value="1"/>
</dbReference>
<gene>
    <name evidence="3" type="ORF">GCM10022261_08070</name>
</gene>
<dbReference type="InterPro" id="IPR004474">
    <property type="entry name" value="LytR_CpsA_psr"/>
</dbReference>
<dbReference type="PANTHER" id="PTHR33392">
    <property type="entry name" value="POLYISOPRENYL-TEICHOIC ACID--PEPTIDOGLYCAN TEICHOIC ACID TRANSFERASE TAGU"/>
    <property type="match status" value="1"/>
</dbReference>
<dbReference type="Gene3D" id="3.40.630.190">
    <property type="entry name" value="LCP protein"/>
    <property type="match status" value="1"/>
</dbReference>
<evidence type="ECO:0000259" key="2">
    <source>
        <dbReference type="Pfam" id="PF03816"/>
    </source>
</evidence>
<sequence length="306" mass="32445">MPKVRNVLATLGSLKEANRARALFDDSSRKFADEQAFPPADVRPEPTDATSLLIRVLVGSEGAGASAAMSEGDIFALLHVPANRSGAFVLVFNPRTEVERSATLGGLAEEAGWPVYVAVVEEFLGHRVDHVMALDFAALEAVIDQVGPVPVYSRSAFAAAGRQYVEGTNQLDGGSARLFTAADPIDDAGQTRTRNQRALLRALVSGLNFGKLAKTPAELFSILSHVAAGAWTDAQLTTGSLLSIAAGMRGISQNDIITVTVPAKSQREEDGRVSVKFDEEAVPALRSALRGPDAATYVREIAKLGY</sequence>
<accession>A0ABP8EHC8</accession>
<dbReference type="PANTHER" id="PTHR33392:SF6">
    <property type="entry name" value="POLYISOPRENYL-TEICHOIC ACID--PEPTIDOGLYCAN TEICHOIC ACID TRANSFERASE TAGU"/>
    <property type="match status" value="1"/>
</dbReference>
<evidence type="ECO:0000313" key="4">
    <source>
        <dbReference type="Proteomes" id="UP001501586"/>
    </source>
</evidence>
<evidence type="ECO:0000313" key="3">
    <source>
        <dbReference type="EMBL" id="GAA4283276.1"/>
    </source>
</evidence>
<dbReference type="InterPro" id="IPR050922">
    <property type="entry name" value="LytR/CpsA/Psr_CW_biosynth"/>
</dbReference>
<proteinExistence type="inferred from homology"/>
<comment type="caution">
    <text evidence="3">The sequence shown here is derived from an EMBL/GenBank/DDBJ whole genome shotgun (WGS) entry which is preliminary data.</text>
</comment>
<organism evidence="3 4">
    <name type="scientific">Brevibacterium daeguense</name>
    <dbReference type="NCBI Taxonomy" id="909936"/>
    <lineage>
        <taxon>Bacteria</taxon>
        <taxon>Bacillati</taxon>
        <taxon>Actinomycetota</taxon>
        <taxon>Actinomycetes</taxon>
        <taxon>Micrococcales</taxon>
        <taxon>Brevibacteriaceae</taxon>
        <taxon>Brevibacterium</taxon>
    </lineage>
</organism>
<dbReference type="EMBL" id="BAABAZ010000004">
    <property type="protein sequence ID" value="GAA4283276.1"/>
    <property type="molecule type" value="Genomic_DNA"/>
</dbReference>
<dbReference type="Proteomes" id="UP001501586">
    <property type="component" value="Unassembled WGS sequence"/>
</dbReference>
<name>A0ABP8EHC8_9MICO</name>
<keyword evidence="4" id="KW-1185">Reference proteome</keyword>